<dbReference type="InParanoid" id="C3Z735"/>
<evidence type="ECO:0000256" key="1">
    <source>
        <dbReference type="SAM" id="MobiDB-lite"/>
    </source>
</evidence>
<organism>
    <name type="scientific">Branchiostoma floridae</name>
    <name type="common">Florida lancelet</name>
    <name type="synonym">Amphioxus</name>
    <dbReference type="NCBI Taxonomy" id="7739"/>
    <lineage>
        <taxon>Eukaryota</taxon>
        <taxon>Metazoa</taxon>
        <taxon>Chordata</taxon>
        <taxon>Cephalochordata</taxon>
        <taxon>Leptocardii</taxon>
        <taxon>Amphioxiformes</taxon>
        <taxon>Branchiostomatidae</taxon>
        <taxon>Branchiostoma</taxon>
    </lineage>
</organism>
<protein>
    <submittedName>
        <fullName evidence="2">Uncharacterized protein</fullName>
    </submittedName>
</protein>
<evidence type="ECO:0000313" key="2">
    <source>
        <dbReference type="EMBL" id="EEN51631.1"/>
    </source>
</evidence>
<dbReference type="EMBL" id="GG666590">
    <property type="protein sequence ID" value="EEN51631.1"/>
    <property type="molecule type" value="Genomic_DNA"/>
</dbReference>
<proteinExistence type="predicted"/>
<name>C3Z735_BRAFL</name>
<sequence length="1394" mass="157687">MERLSTVMKIYIVYKSDPMLSVNRPRTIDRAQSALGLSPDGPAWSWSVPLGWQVGRCASSSRNHKPQCRGGHGLGLSEKTGARPVRKTFRMIVRFDICMEIRLFIVSSTSQRTLTVQLIQTYLKLISGLCGNQNIDSYEDYTEMDRRMRDRVISTRLTSGSLSCLEDHTSQLGTPQIPVPRGHVGVGVDVDVEMTKIKESVENFIKVLLFLEASRMVAVPRTYSARKLIVGEMMKLLPLSSMWRCTTLWKERLKGNSGQPEMTRQLSHFGKDVHALLLRKPGNLLEQCISKFIHTAGGCRTLTFRVLKKDYTTVHEAEEHYNITYTGDTRQKENIPATSSSATNTPINSMTALQARYHLLTPSQQWDFLANCFQEKLEEMRPSLPDFVPCDFLKLSAAAMETLRKHGRENTVYHLAHALGTPKDDGSGPRMPVDRMPFPLIEHNAKFFSVEHPDLLRCPKEYLAYMETMYAHFGNKWASLHSGPMWSGIANNEEDNNEEEEVSDIQGKMELLAIAKCAAPQGPFDVLAEAMKEIEGDLGVAPMHWEEDDVGTETSIPWIQQEDWEKDLPPPGTSTPLTSISIEATAPLVPLTPLQAMPTEDTAPPVTSTPLKSASANDSSSSEHTGSRNYSFLFSTASQADRRELQECLPVEEVHRFHNIQPAKQKKSRERLKTMDARVNVAGVSGRTLRKKISAAEFTSNASIQFTMLSQAHASNPDGRWWVKADACDIKAGLRESLKHQWSGDTDLGEGKLQEAEKKYQSQQSFVSNLGLGNRANKVQFSKDLVCLLAIVREHKEFLQSNLSETERLYKKKQTELNASADSLFALGWEVDSYKKLLAVNVEVTSTMQNMVDALKAGNFPGGLRELREKLKWYFKGVHSKKREAASHLMIFMISDEQRNMKPYAVPVRVLPCRVVKDEQLRNLKDELKTAMEAIGMVVVGFVTDGEWNSLRTMGGSRPVSIIQLMMEAKAQARSLTAANIRRYLTLREDAANPLPVVGHEAVPLEDVIWLATFIRDNNTTFESAIHVLRRKHYPFVMYDPHPWTPGRKNETTADCLKSVMATYLFRKKVDDLKLTGVDFSQNLYVPELGESKEPHFDREDHGHVLKRLTACVRAGTVPGIDLLRWIEAMQNPNTGLTYTALTGKRKQSVVDCERMFSAGVVSFFKDKGYTTEARFAETVLNWHKATDGRGIDQETRKQYNRAMLSFLLEDWMPYDCFFKGEINYAMLDVNRPIKGIQGLTREVVVALLCNIESQEQRRHMTTTHGLPPEHPRAGTSDDVEAFIATLHGMLGPIFDHKTFRENFRKICHEYCKRLDQDLPFWYHTGINERFQTKLPSFDQPSGATERLDRTRVSKFADPGIDNPCRVQMPRKGARTVRNQFHNLEERLPPPPQA</sequence>
<accession>C3Z735</accession>
<dbReference type="eggNOG" id="ENOG502T0QJ">
    <property type="taxonomic scope" value="Eukaryota"/>
</dbReference>
<gene>
    <name evidence="2" type="ORF">BRAFLDRAFT_117518</name>
</gene>
<feature type="compositionally biased region" description="Low complexity" evidence="1">
    <location>
        <begin position="613"/>
        <end position="622"/>
    </location>
</feature>
<feature type="region of interest" description="Disordered" evidence="1">
    <location>
        <begin position="595"/>
        <end position="628"/>
    </location>
</feature>
<reference evidence="2" key="1">
    <citation type="journal article" date="2008" name="Nature">
        <title>The amphioxus genome and the evolution of the chordate karyotype.</title>
        <authorList>
            <consortium name="US DOE Joint Genome Institute (JGI-PGF)"/>
            <person name="Putnam N.H."/>
            <person name="Butts T."/>
            <person name="Ferrier D.E.K."/>
            <person name="Furlong R.F."/>
            <person name="Hellsten U."/>
            <person name="Kawashima T."/>
            <person name="Robinson-Rechavi M."/>
            <person name="Shoguchi E."/>
            <person name="Terry A."/>
            <person name="Yu J.-K."/>
            <person name="Benito-Gutierrez E.L."/>
            <person name="Dubchak I."/>
            <person name="Garcia-Fernandez J."/>
            <person name="Gibson-Brown J.J."/>
            <person name="Grigoriev I.V."/>
            <person name="Horton A.C."/>
            <person name="de Jong P.J."/>
            <person name="Jurka J."/>
            <person name="Kapitonov V.V."/>
            <person name="Kohara Y."/>
            <person name="Kuroki Y."/>
            <person name="Lindquist E."/>
            <person name="Lucas S."/>
            <person name="Osoegawa K."/>
            <person name="Pennacchio L.A."/>
            <person name="Salamov A.A."/>
            <person name="Satou Y."/>
            <person name="Sauka-Spengler T."/>
            <person name="Schmutz J."/>
            <person name="Shin-I T."/>
            <person name="Toyoda A."/>
            <person name="Bronner-Fraser M."/>
            <person name="Fujiyama A."/>
            <person name="Holland L.Z."/>
            <person name="Holland P.W.H."/>
            <person name="Satoh N."/>
            <person name="Rokhsar D.S."/>
        </authorList>
    </citation>
    <scope>NUCLEOTIDE SEQUENCE [LARGE SCALE GENOMIC DNA]</scope>
    <source>
        <strain evidence="2">S238N-H82</strain>
        <tissue evidence="2">Testes</tissue>
    </source>
</reference>